<dbReference type="InterPro" id="IPR001932">
    <property type="entry name" value="PPM-type_phosphatase-like_dom"/>
</dbReference>
<organism evidence="4 5">
    <name type="scientific">Corynebacterium matruchotii</name>
    <dbReference type="NCBI Taxonomy" id="43768"/>
    <lineage>
        <taxon>Bacteria</taxon>
        <taxon>Bacillati</taxon>
        <taxon>Actinomycetota</taxon>
        <taxon>Actinomycetes</taxon>
        <taxon>Mycobacteriales</taxon>
        <taxon>Corynebacteriaceae</taxon>
        <taxon>Corynebacterium</taxon>
    </lineage>
</organism>
<keyword evidence="2" id="KW-1133">Transmembrane helix</keyword>
<gene>
    <name evidence="4" type="primary">ppp</name>
    <name evidence="4" type="ORF">NCTC10254_00796</name>
</gene>
<dbReference type="InterPro" id="IPR036457">
    <property type="entry name" value="PPM-type-like_dom_sf"/>
</dbReference>
<evidence type="ECO:0000256" key="2">
    <source>
        <dbReference type="SAM" id="Phobius"/>
    </source>
</evidence>
<keyword evidence="2" id="KW-0812">Transmembrane</keyword>
<evidence type="ECO:0000256" key="1">
    <source>
        <dbReference type="SAM" id="MobiDB-lite"/>
    </source>
</evidence>
<evidence type="ECO:0000259" key="3">
    <source>
        <dbReference type="PROSITE" id="PS51746"/>
    </source>
</evidence>
<reference evidence="4 5" key="1">
    <citation type="submission" date="2018-06" db="EMBL/GenBank/DDBJ databases">
        <authorList>
            <consortium name="Pathogen Informatics"/>
            <person name="Doyle S."/>
        </authorList>
    </citation>
    <scope>NUCLEOTIDE SEQUENCE [LARGE SCALE GENOMIC DNA]</scope>
    <source>
        <strain evidence="4 5">NCTC10254</strain>
    </source>
</reference>
<dbReference type="AlphaFoldDB" id="A0A3S4XWP4"/>
<name>A0A3S4XWP4_9CORY</name>
<proteinExistence type="predicted"/>
<dbReference type="Pfam" id="PF13672">
    <property type="entry name" value="PP2C_2"/>
    <property type="match status" value="1"/>
</dbReference>
<dbReference type="GO" id="GO:0004722">
    <property type="term" value="F:protein serine/threonine phosphatase activity"/>
    <property type="evidence" value="ECO:0007669"/>
    <property type="project" value="UniProtKB-EC"/>
</dbReference>
<feature type="compositionally biased region" description="Low complexity" evidence="1">
    <location>
        <begin position="333"/>
        <end position="346"/>
    </location>
</feature>
<feature type="compositionally biased region" description="Polar residues" evidence="1">
    <location>
        <begin position="558"/>
        <end position="571"/>
    </location>
</feature>
<comment type="caution">
    <text evidence="4">The sequence shown here is derived from an EMBL/GenBank/DDBJ whole genome shotgun (WGS) entry which is preliminary data.</text>
</comment>
<dbReference type="CDD" id="cd00143">
    <property type="entry name" value="PP2Cc"/>
    <property type="match status" value="1"/>
</dbReference>
<dbReference type="PROSITE" id="PS51746">
    <property type="entry name" value="PPM_2"/>
    <property type="match status" value="1"/>
</dbReference>
<dbReference type="EMBL" id="UARK01000001">
    <property type="protein sequence ID" value="SPW24417.1"/>
    <property type="molecule type" value="Genomic_DNA"/>
</dbReference>
<feature type="compositionally biased region" description="Low complexity" evidence="1">
    <location>
        <begin position="530"/>
        <end position="557"/>
    </location>
</feature>
<feature type="compositionally biased region" description="Acidic residues" evidence="1">
    <location>
        <begin position="308"/>
        <end position="320"/>
    </location>
</feature>
<feature type="compositionally biased region" description="Basic residues" evidence="1">
    <location>
        <begin position="372"/>
        <end position="385"/>
    </location>
</feature>
<dbReference type="Proteomes" id="UP000249886">
    <property type="component" value="Unassembled WGS sequence"/>
</dbReference>
<dbReference type="Gene3D" id="3.60.40.10">
    <property type="entry name" value="PPM-type phosphatase domain"/>
    <property type="match status" value="1"/>
</dbReference>
<dbReference type="SUPFAM" id="SSF81606">
    <property type="entry name" value="PP2C-like"/>
    <property type="match status" value="1"/>
</dbReference>
<dbReference type="SMART" id="SM00331">
    <property type="entry name" value="PP2C_SIG"/>
    <property type="match status" value="1"/>
</dbReference>
<keyword evidence="2" id="KW-0472">Membrane</keyword>
<feature type="transmembrane region" description="Helical" evidence="2">
    <location>
        <begin position="391"/>
        <end position="412"/>
    </location>
</feature>
<dbReference type="RefSeq" id="WP_005526799.1">
    <property type="nucleotide sequence ID" value="NZ_CP050134.2"/>
</dbReference>
<feature type="region of interest" description="Disordered" evidence="1">
    <location>
        <begin position="245"/>
        <end position="385"/>
    </location>
</feature>
<feature type="region of interest" description="Disordered" evidence="1">
    <location>
        <begin position="518"/>
        <end position="578"/>
    </location>
</feature>
<dbReference type="SMART" id="SM00332">
    <property type="entry name" value="PP2Cc"/>
    <property type="match status" value="1"/>
</dbReference>
<evidence type="ECO:0000313" key="5">
    <source>
        <dbReference type="Proteomes" id="UP000249886"/>
    </source>
</evidence>
<feature type="compositionally biased region" description="Low complexity" evidence="1">
    <location>
        <begin position="271"/>
        <end position="292"/>
    </location>
</feature>
<accession>A0A3S4XWP4</accession>
<feature type="domain" description="PPM-type phosphatase" evidence="3">
    <location>
        <begin position="4"/>
        <end position="234"/>
    </location>
</feature>
<sequence>MKLNYAIGSDQGLVRGNNEDSAYAGPHLLILADGMGGHAAGEVASQLMVEHVSQLDIDPGNDDMRSMLATAADEANRSIARRIKKSPETDGMGTTLTTLLFNGTEFGLCHVGDSRGYRMRDGNLERITTDDTYVQSLVDRGELDPEDVSTHPQRSMILKAYNGRVVEPTLKTLDARPGDRIMLCSDGLSDPVTDSTIETTLSSEGTPEGAVKQLIGLALRSGGPDNVTVIVADVVADDYADTPLPTEPLIAGAPNTGQELDPRPDTSSTRAAAVIAGSRAAKQAQQARQAAASLDDDTPTDPKIPEVPDPDDMDDLDDPGDLSNANGGKGAKAKGAAAAAGAASTHGDGDDDDEDAEDADDEYDAADEPATKKAKKKKKTPKKQTRKSRRGWIVGLVFIIIVAVLVTCFFFVDKYMKDRYFITVNANDKIVINQGMSSDILGGLWNTPYQEACLNANDNLTTIQVGAIESCHRFGLNDLKETARGSISSLPGGDYSEVLQQLHRLAAEALPACVIRKSETPTPAPPTPPTSSEAPRSNNTPGEEPPTSTEPVPTPTTSQQVVDDGNLNTPGVTCREVN</sequence>
<keyword evidence="4" id="KW-0378">Hydrolase</keyword>
<protein>
    <submittedName>
        <fullName evidence="4">Serine/threonine phosphatase</fullName>
        <ecNumber evidence="4">3.1.3.16</ecNumber>
    </submittedName>
</protein>
<evidence type="ECO:0000313" key="4">
    <source>
        <dbReference type="EMBL" id="SPW24417.1"/>
    </source>
</evidence>
<dbReference type="EC" id="3.1.3.16" evidence="4"/>
<dbReference type="GeneID" id="84574763"/>
<feature type="compositionally biased region" description="Acidic residues" evidence="1">
    <location>
        <begin position="349"/>
        <end position="367"/>
    </location>
</feature>